<protein>
    <recommendedName>
        <fullName evidence="12">G-protein coupled receptors family 1 profile domain-containing protein</fullName>
    </recommendedName>
</protein>
<dbReference type="PROSITE" id="PS50262">
    <property type="entry name" value="G_PROTEIN_RECEP_F1_2"/>
    <property type="match status" value="1"/>
</dbReference>
<keyword evidence="14" id="KW-1185">Reference proteome</keyword>
<keyword evidence="7" id="KW-1015">Disulfide bond</keyword>
<evidence type="ECO:0000256" key="6">
    <source>
        <dbReference type="ARBA" id="ARBA00023136"/>
    </source>
</evidence>
<organism evidence="13 14">
    <name type="scientific">Elysia chlorotica</name>
    <name type="common">Eastern emerald elysia</name>
    <name type="synonym">Sea slug</name>
    <dbReference type="NCBI Taxonomy" id="188477"/>
    <lineage>
        <taxon>Eukaryota</taxon>
        <taxon>Metazoa</taxon>
        <taxon>Spiralia</taxon>
        <taxon>Lophotrochozoa</taxon>
        <taxon>Mollusca</taxon>
        <taxon>Gastropoda</taxon>
        <taxon>Heterobranchia</taxon>
        <taxon>Euthyneura</taxon>
        <taxon>Panpulmonata</taxon>
        <taxon>Sacoglossa</taxon>
        <taxon>Placobranchoidea</taxon>
        <taxon>Plakobranchidae</taxon>
        <taxon>Elysia</taxon>
    </lineage>
</organism>
<feature type="region of interest" description="Disordered" evidence="10">
    <location>
        <begin position="409"/>
        <end position="432"/>
    </location>
</feature>
<accession>A0A3S1BL09</accession>
<evidence type="ECO:0000313" key="13">
    <source>
        <dbReference type="EMBL" id="RUS86190.1"/>
    </source>
</evidence>
<gene>
    <name evidence="13" type="ORF">EGW08_006036</name>
</gene>
<feature type="domain" description="G-protein coupled receptors family 1 profile" evidence="12">
    <location>
        <begin position="551"/>
        <end position="608"/>
    </location>
</feature>
<keyword evidence="6 11" id="KW-0472">Membrane</keyword>
<evidence type="ECO:0000313" key="14">
    <source>
        <dbReference type="Proteomes" id="UP000271974"/>
    </source>
</evidence>
<feature type="compositionally biased region" description="Pro residues" evidence="10">
    <location>
        <begin position="315"/>
        <end position="325"/>
    </location>
</feature>
<keyword evidence="5" id="KW-0297">G-protein coupled receptor</keyword>
<evidence type="ECO:0000256" key="7">
    <source>
        <dbReference type="ARBA" id="ARBA00023157"/>
    </source>
</evidence>
<dbReference type="PANTHER" id="PTHR24248:SF125">
    <property type="entry name" value="DOPAMINE D2-LIKE RECEPTOR"/>
    <property type="match status" value="1"/>
</dbReference>
<keyword evidence="4 11" id="KW-1133">Transmembrane helix</keyword>
<evidence type="ECO:0000256" key="3">
    <source>
        <dbReference type="ARBA" id="ARBA00022692"/>
    </source>
</evidence>
<evidence type="ECO:0000256" key="8">
    <source>
        <dbReference type="ARBA" id="ARBA00023170"/>
    </source>
</evidence>
<sequence length="608" mass="64883">MVSRRILRLQRAGSNPAPSADGSSLVRGFQADTSRIGHHGPAMPLDAGGPGSSLHSSGSHQLRGHMKRGWRNLQQSSAGSLSNGSDKPSAPVGSFPRSSLASEARELPTGPLQRDWGGRVGGHTGDHGKPSGDIFNNNGRSYTKSSETLGSDISGAKGDRFQYRNHVASDAIKHRQGGISSSNQFTSDYNAGRSIHLNDAVNSGHHDQPQYRLDHSLNSDASRSIRHRRLVQSPGPLTDRHSRPDSSGVYSSYEPYNTFPKPQSPVPSGTRAETFSAGSDNHHFLHNRQNMTSSVYDALQSNAYPGTGNTVHSPQPLPPSQPPLFPHYSNLTAPTSGHAYNPHDNPSPVASPISVSAVPSTASQDVYKNNVLSSSPYTSLLSSSISSSSSSSSSSSLLSSVHPAISPEKVSSSSSLSHYPSSPNPSPSQTFLRHLGLDSANLTSSGSSGATWPHSPSSFSERLRQSGLESLNLGLEPAPQTTMDALSIYNHTDDFWSIFGEVMDVNDSSTDIPGVTQAGNGSATSGLQGGDLEYKYWTMLLVIFPLLTVFGNILVVLSVVKEKSLKTVTNYFICSLAVADIMVAVVVMPLAVYMEVGARYIWFSIIIY</sequence>
<dbReference type="PANTHER" id="PTHR24248">
    <property type="entry name" value="ADRENERGIC RECEPTOR-RELATED G-PROTEIN COUPLED RECEPTOR"/>
    <property type="match status" value="1"/>
</dbReference>
<dbReference type="GO" id="GO:0005886">
    <property type="term" value="C:plasma membrane"/>
    <property type="evidence" value="ECO:0007669"/>
    <property type="project" value="UniProtKB-SubCell"/>
</dbReference>
<feature type="compositionally biased region" description="Low complexity" evidence="10">
    <location>
        <begin position="52"/>
        <end position="61"/>
    </location>
</feature>
<reference evidence="13 14" key="1">
    <citation type="submission" date="2019-01" db="EMBL/GenBank/DDBJ databases">
        <title>A draft genome assembly of the solar-powered sea slug Elysia chlorotica.</title>
        <authorList>
            <person name="Cai H."/>
            <person name="Li Q."/>
            <person name="Fang X."/>
            <person name="Li J."/>
            <person name="Curtis N.E."/>
            <person name="Altenburger A."/>
            <person name="Shibata T."/>
            <person name="Feng M."/>
            <person name="Maeda T."/>
            <person name="Schwartz J.A."/>
            <person name="Shigenobu S."/>
            <person name="Lundholm N."/>
            <person name="Nishiyama T."/>
            <person name="Yang H."/>
            <person name="Hasebe M."/>
            <person name="Li S."/>
            <person name="Pierce S.K."/>
            <person name="Wang J."/>
        </authorList>
    </citation>
    <scope>NUCLEOTIDE SEQUENCE [LARGE SCALE GENOMIC DNA]</scope>
    <source>
        <strain evidence="13">EC2010</strain>
        <tissue evidence="13">Whole organism of an adult</tissue>
    </source>
</reference>
<feature type="compositionally biased region" description="Polar residues" evidence="10">
    <location>
        <begin position="300"/>
        <end position="312"/>
    </location>
</feature>
<dbReference type="OrthoDB" id="6162035at2759"/>
<comment type="caution">
    <text evidence="13">The sequence shown here is derived from an EMBL/GenBank/DDBJ whole genome shotgun (WGS) entry which is preliminary data.</text>
</comment>
<evidence type="ECO:0000256" key="4">
    <source>
        <dbReference type="ARBA" id="ARBA00022989"/>
    </source>
</evidence>
<dbReference type="EMBL" id="RQTK01000147">
    <property type="protein sequence ID" value="RUS86190.1"/>
    <property type="molecule type" value="Genomic_DNA"/>
</dbReference>
<feature type="region of interest" description="Disordered" evidence="10">
    <location>
        <begin position="1"/>
        <end position="157"/>
    </location>
</feature>
<dbReference type="InterPro" id="IPR000276">
    <property type="entry name" value="GPCR_Rhodpsn"/>
</dbReference>
<proteinExistence type="predicted"/>
<keyword evidence="2" id="KW-1003">Cell membrane</keyword>
<dbReference type="GO" id="GO:0045202">
    <property type="term" value="C:synapse"/>
    <property type="evidence" value="ECO:0007669"/>
    <property type="project" value="GOC"/>
</dbReference>
<dbReference type="Pfam" id="PF00001">
    <property type="entry name" value="7tm_1"/>
    <property type="match status" value="1"/>
</dbReference>
<dbReference type="GO" id="GO:0001591">
    <property type="term" value="F:dopamine neurotransmitter receptor activity, coupled via Gi/Go"/>
    <property type="evidence" value="ECO:0007669"/>
    <property type="project" value="TreeGrafter"/>
</dbReference>
<keyword evidence="8" id="KW-0675">Receptor</keyword>
<feature type="region of interest" description="Disordered" evidence="10">
    <location>
        <begin position="300"/>
        <end position="353"/>
    </location>
</feature>
<evidence type="ECO:0000256" key="1">
    <source>
        <dbReference type="ARBA" id="ARBA00004651"/>
    </source>
</evidence>
<evidence type="ECO:0000256" key="2">
    <source>
        <dbReference type="ARBA" id="ARBA00022475"/>
    </source>
</evidence>
<feature type="transmembrane region" description="Helical" evidence="11">
    <location>
        <begin position="536"/>
        <end position="560"/>
    </location>
</feature>
<comment type="subcellular location">
    <subcellularLocation>
        <location evidence="1">Cell membrane</location>
        <topology evidence="1">Multi-pass membrane protein</topology>
    </subcellularLocation>
</comment>
<feature type="compositionally biased region" description="Polar residues" evidence="10">
    <location>
        <begin position="72"/>
        <end position="86"/>
    </location>
</feature>
<dbReference type="PRINTS" id="PR00237">
    <property type="entry name" value="GPCRRHODOPSN"/>
</dbReference>
<name>A0A3S1BL09_ELYCH</name>
<feature type="transmembrane region" description="Helical" evidence="11">
    <location>
        <begin position="572"/>
        <end position="594"/>
    </location>
</feature>
<evidence type="ECO:0000256" key="9">
    <source>
        <dbReference type="ARBA" id="ARBA00023224"/>
    </source>
</evidence>
<keyword evidence="9" id="KW-0807">Transducer</keyword>
<dbReference type="Gene3D" id="1.20.1070.10">
    <property type="entry name" value="Rhodopsin 7-helix transmembrane proteins"/>
    <property type="match status" value="1"/>
</dbReference>
<dbReference type="STRING" id="188477.A0A3S1BL09"/>
<dbReference type="AlphaFoldDB" id="A0A3S1BL09"/>
<dbReference type="GO" id="GO:0004930">
    <property type="term" value="F:G protein-coupled receptor activity"/>
    <property type="evidence" value="ECO:0007669"/>
    <property type="project" value="UniProtKB-KW"/>
</dbReference>
<evidence type="ECO:0000256" key="11">
    <source>
        <dbReference type="SAM" id="Phobius"/>
    </source>
</evidence>
<feature type="compositionally biased region" description="Low complexity" evidence="10">
    <location>
        <begin position="409"/>
        <end position="421"/>
    </location>
</feature>
<evidence type="ECO:0000259" key="12">
    <source>
        <dbReference type="PROSITE" id="PS50262"/>
    </source>
</evidence>
<dbReference type="InterPro" id="IPR017452">
    <property type="entry name" value="GPCR_Rhodpsn_7TM"/>
</dbReference>
<feature type="region of interest" description="Disordered" evidence="10">
    <location>
        <begin position="218"/>
        <end position="284"/>
    </location>
</feature>
<evidence type="ECO:0000256" key="10">
    <source>
        <dbReference type="SAM" id="MobiDB-lite"/>
    </source>
</evidence>
<dbReference type="Proteomes" id="UP000271974">
    <property type="component" value="Unassembled WGS sequence"/>
</dbReference>
<evidence type="ECO:0000256" key="5">
    <source>
        <dbReference type="ARBA" id="ARBA00023040"/>
    </source>
</evidence>
<dbReference type="SUPFAM" id="SSF81321">
    <property type="entry name" value="Family A G protein-coupled receptor-like"/>
    <property type="match status" value="1"/>
</dbReference>
<feature type="compositionally biased region" description="Polar residues" evidence="10">
    <location>
        <begin position="134"/>
        <end position="151"/>
    </location>
</feature>
<keyword evidence="3 11" id="KW-0812">Transmembrane</keyword>